<organism evidence="4 5">
    <name type="scientific">Glomus cerebriforme</name>
    <dbReference type="NCBI Taxonomy" id="658196"/>
    <lineage>
        <taxon>Eukaryota</taxon>
        <taxon>Fungi</taxon>
        <taxon>Fungi incertae sedis</taxon>
        <taxon>Mucoromycota</taxon>
        <taxon>Glomeromycotina</taxon>
        <taxon>Glomeromycetes</taxon>
        <taxon>Glomerales</taxon>
        <taxon>Glomeraceae</taxon>
        <taxon>Glomus</taxon>
    </lineage>
</organism>
<feature type="region of interest" description="Disordered" evidence="2">
    <location>
        <begin position="763"/>
        <end position="782"/>
    </location>
</feature>
<dbReference type="CDD" id="cd06869">
    <property type="entry name" value="PX_UP2_fungi"/>
    <property type="match status" value="1"/>
</dbReference>
<accession>A0A397SUG6</accession>
<dbReference type="STRING" id="658196.A0A397SUG6"/>
<dbReference type="GO" id="GO:0035091">
    <property type="term" value="F:phosphatidylinositol binding"/>
    <property type="evidence" value="ECO:0007669"/>
    <property type="project" value="InterPro"/>
</dbReference>
<dbReference type="PANTHER" id="PTHR47185:SF1">
    <property type="entry name" value="PX DOMAIN-CONTAINING PROTEIN YPR097W"/>
    <property type="match status" value="1"/>
</dbReference>
<dbReference type="InterPro" id="IPR001683">
    <property type="entry name" value="PX_dom"/>
</dbReference>
<feature type="compositionally biased region" description="Basic and acidic residues" evidence="2">
    <location>
        <begin position="767"/>
        <end position="779"/>
    </location>
</feature>
<name>A0A397SUG6_9GLOM</name>
<evidence type="ECO:0000256" key="1">
    <source>
        <dbReference type="SAM" id="Coils"/>
    </source>
</evidence>
<dbReference type="Pfam" id="PF12828">
    <property type="entry name" value="PXB"/>
    <property type="match status" value="1"/>
</dbReference>
<dbReference type="InterPro" id="IPR024554">
    <property type="entry name" value="LEC1-like_C"/>
</dbReference>
<dbReference type="InterPro" id="IPR036871">
    <property type="entry name" value="PX_dom_sf"/>
</dbReference>
<dbReference type="SMART" id="SM00312">
    <property type="entry name" value="PX"/>
    <property type="match status" value="1"/>
</dbReference>
<dbReference type="PROSITE" id="PS50195">
    <property type="entry name" value="PX"/>
    <property type="match status" value="1"/>
</dbReference>
<dbReference type="OrthoDB" id="18320at2759"/>
<protein>
    <recommendedName>
        <fullName evidence="3">PX domain-containing protein</fullName>
    </recommendedName>
</protein>
<dbReference type="EMBL" id="QKYT01000223">
    <property type="protein sequence ID" value="RIA89362.1"/>
    <property type="molecule type" value="Genomic_DNA"/>
</dbReference>
<comment type="caution">
    <text evidence="4">The sequence shown here is derived from an EMBL/GenBank/DDBJ whole genome shotgun (WGS) entry which is preliminary data.</text>
</comment>
<feature type="compositionally biased region" description="Basic and acidic residues" evidence="2">
    <location>
        <begin position="300"/>
        <end position="323"/>
    </location>
</feature>
<dbReference type="SUPFAM" id="SSF64268">
    <property type="entry name" value="PX domain"/>
    <property type="match status" value="1"/>
</dbReference>
<proteinExistence type="predicted"/>
<dbReference type="Proteomes" id="UP000265703">
    <property type="component" value="Unassembled WGS sequence"/>
</dbReference>
<feature type="region of interest" description="Disordered" evidence="2">
    <location>
        <begin position="296"/>
        <end position="323"/>
    </location>
</feature>
<evidence type="ECO:0000313" key="4">
    <source>
        <dbReference type="EMBL" id="RIA89362.1"/>
    </source>
</evidence>
<dbReference type="InterPro" id="IPR047168">
    <property type="entry name" value="LEC1-like"/>
</dbReference>
<feature type="compositionally biased region" description="Acidic residues" evidence="2">
    <location>
        <begin position="743"/>
        <end position="756"/>
    </location>
</feature>
<keyword evidence="1" id="KW-0175">Coiled coil</keyword>
<dbReference type="Pfam" id="PF12825">
    <property type="entry name" value="DUF3818"/>
    <property type="match status" value="1"/>
</dbReference>
<dbReference type="Gene3D" id="3.30.1520.10">
    <property type="entry name" value="Phox-like domain"/>
    <property type="match status" value="1"/>
</dbReference>
<dbReference type="AlphaFoldDB" id="A0A397SUG6"/>
<gene>
    <name evidence="4" type="ORF">C1645_772664</name>
</gene>
<evidence type="ECO:0000259" key="3">
    <source>
        <dbReference type="PROSITE" id="PS50195"/>
    </source>
</evidence>
<keyword evidence="5" id="KW-1185">Reference proteome</keyword>
<feature type="coiled-coil region" evidence="1">
    <location>
        <begin position="451"/>
        <end position="478"/>
    </location>
</feature>
<evidence type="ECO:0000256" key="2">
    <source>
        <dbReference type="SAM" id="MobiDB-lite"/>
    </source>
</evidence>
<feature type="domain" description="PX" evidence="3">
    <location>
        <begin position="169"/>
        <end position="298"/>
    </location>
</feature>
<dbReference type="PANTHER" id="PTHR47185">
    <property type="entry name" value="PX DOMAIN-CONTAINING PROTEIN YPR097W"/>
    <property type="match status" value="1"/>
</dbReference>
<dbReference type="Pfam" id="PF00787">
    <property type="entry name" value="PX"/>
    <property type="match status" value="1"/>
</dbReference>
<reference evidence="4 5" key="1">
    <citation type="submission" date="2018-06" db="EMBL/GenBank/DDBJ databases">
        <title>Comparative genomics reveals the genomic features of Rhizophagus irregularis, R. cerebriforme, R. diaphanum and Gigaspora rosea, and their symbiotic lifestyle signature.</title>
        <authorList>
            <person name="Morin E."/>
            <person name="San Clemente H."/>
            <person name="Chen E.C.H."/>
            <person name="De La Providencia I."/>
            <person name="Hainaut M."/>
            <person name="Kuo A."/>
            <person name="Kohler A."/>
            <person name="Murat C."/>
            <person name="Tang N."/>
            <person name="Roy S."/>
            <person name="Loubradou J."/>
            <person name="Henrissat B."/>
            <person name="Grigoriev I.V."/>
            <person name="Corradi N."/>
            <person name="Roux C."/>
            <person name="Martin F.M."/>
        </authorList>
    </citation>
    <scope>NUCLEOTIDE SEQUENCE [LARGE SCALE GENOMIC DNA]</scope>
    <source>
        <strain evidence="4 5">DAOM 227022</strain>
    </source>
</reference>
<evidence type="ECO:0000313" key="5">
    <source>
        <dbReference type="Proteomes" id="UP000265703"/>
    </source>
</evidence>
<dbReference type="InterPro" id="IPR024555">
    <property type="entry name" value="PX-associated"/>
</dbReference>
<feature type="region of interest" description="Disordered" evidence="2">
    <location>
        <begin position="737"/>
        <end position="756"/>
    </location>
</feature>
<sequence>MMQQNDINSTTTLSPLQAHYLKKELISRQIRTEIQSISQHGALNNLGPPFTDKDSVETNTPFLRFIFSRFVYTFPFLQRSDDTFWIKVSEFLNEFYKKNISTSPTRDESTKRKKLSEKIIKEFTLLLNAGIKTTSGKEESIKVDFSSIYENYNQKTSQDSSKFINGWAVNIVSVKAASEKRRIQKHVYMEYIIQTIRPNFDEPIFVVRRRRDFKKLYTKLKAEFAAIDIPFIPNKIKERTSTFNKAKSVQDDDPSNGLYQWEKNRQNLRAYLHSLLSIKEVARSKTMRFFLTDSPTSLSEDEKKDMAERQELDSIRDEQQKRFNEEAERRTKELEQHVSEFKKEIMGSGGLSKVISIIQQTPDISDLPITYQKIIEWGEIGFASTLYSLFIGSDNSNETFAQLKRTHSLMPYKALRTIMKISNPVALMRGTLDLFLAQPFGQKSLAQRILSMNLTEDLKELNKDIKIIEEEINDDEVCQKLRNYIYASSEIQTIVKEETKSEDNGDIDALVLAILHTKSLTPDLDYSQIARFTGIINNIKIDNTDLLCNLKKLFFFYARQRDKEMLIELLFQGITGELLKEIITIFYEPLAKIYKAANISDSLSDLSAFVDDLINVIEEADRRGIIIYSPAESVVQTFISLVHRHISKFYSFVYSVYSNDSTGLFNSLLEWIESLFDFMRSGLTEPIDLQQLIDTVLRTEEERALVISELDKLMSWHTWRKKKHLMRLKDIMYHNDIDSNSNGDDESEDDDYDYDTDDDLVGIVDDNDSKSKHNDDDSQHSASDLDSMMEVMEFPEIEVLPKLLPSFVKLISDSMRSIKIE</sequence>